<protein>
    <recommendedName>
        <fullName evidence="4">Lipoprotein</fullName>
    </recommendedName>
</protein>
<keyword evidence="3" id="KW-1185">Reference proteome</keyword>
<evidence type="ECO:0008006" key="4">
    <source>
        <dbReference type="Google" id="ProtNLM"/>
    </source>
</evidence>
<comment type="caution">
    <text evidence="2">The sequence shown here is derived from an EMBL/GenBank/DDBJ whole genome shotgun (WGS) entry which is preliminary data.</text>
</comment>
<dbReference type="AlphaFoldDB" id="A0A7W5H0J5"/>
<evidence type="ECO:0000313" key="3">
    <source>
        <dbReference type="Proteomes" id="UP000544222"/>
    </source>
</evidence>
<keyword evidence="1" id="KW-0732">Signal</keyword>
<dbReference type="Proteomes" id="UP000544222">
    <property type="component" value="Unassembled WGS sequence"/>
</dbReference>
<name>A0A7W5H0J5_9PORP</name>
<organism evidence="2 3">
    <name type="scientific">Microbacter margulisiae</name>
    <dbReference type="NCBI Taxonomy" id="1350067"/>
    <lineage>
        <taxon>Bacteria</taxon>
        <taxon>Pseudomonadati</taxon>
        <taxon>Bacteroidota</taxon>
        <taxon>Bacteroidia</taxon>
        <taxon>Bacteroidales</taxon>
        <taxon>Porphyromonadaceae</taxon>
        <taxon>Microbacter</taxon>
    </lineage>
</organism>
<proteinExistence type="predicted"/>
<feature type="signal peptide" evidence="1">
    <location>
        <begin position="1"/>
        <end position="20"/>
    </location>
</feature>
<evidence type="ECO:0000313" key="2">
    <source>
        <dbReference type="EMBL" id="MBB3186633.1"/>
    </source>
</evidence>
<feature type="chain" id="PRO_5030625042" description="Lipoprotein" evidence="1">
    <location>
        <begin position="21"/>
        <end position="150"/>
    </location>
</feature>
<gene>
    <name evidence="2" type="ORF">FHX64_000796</name>
</gene>
<accession>A0A7W5H0J5</accession>
<dbReference type="EMBL" id="JACHYB010000001">
    <property type="protein sequence ID" value="MBB3186633.1"/>
    <property type="molecule type" value="Genomic_DNA"/>
</dbReference>
<reference evidence="2 3" key="1">
    <citation type="submission" date="2020-08" db="EMBL/GenBank/DDBJ databases">
        <title>Genomic Encyclopedia of Type Strains, Phase IV (KMG-IV): sequencing the most valuable type-strain genomes for metagenomic binning, comparative biology and taxonomic classification.</title>
        <authorList>
            <person name="Goeker M."/>
        </authorList>
    </citation>
    <scope>NUCLEOTIDE SEQUENCE [LARGE SCALE GENOMIC DNA]</scope>
    <source>
        <strain evidence="2 3">DSM 27471</strain>
    </source>
</reference>
<dbReference type="PROSITE" id="PS51257">
    <property type="entry name" value="PROKAR_LIPOPROTEIN"/>
    <property type="match status" value="1"/>
</dbReference>
<sequence>MKRRYLISMIPLLFAIMAFAGCQQDSSNVKGYYDAMHYVTEGGGQLDFKLYPTDNPEELKAVISRYAFRDTVAQFNIDLNSSNTSSFSSLQKAMNNQIQINGDFRQSTLPTGSWTHIYLDSKGQEVEVTNTWLRDSLLVFGDIVRELLRK</sequence>
<evidence type="ECO:0000256" key="1">
    <source>
        <dbReference type="SAM" id="SignalP"/>
    </source>
</evidence>